<proteinExistence type="predicted"/>
<keyword evidence="2" id="KW-1185">Reference proteome</keyword>
<protein>
    <submittedName>
        <fullName evidence="1">Uncharacterized protein</fullName>
    </submittedName>
</protein>
<evidence type="ECO:0000313" key="2">
    <source>
        <dbReference type="Proteomes" id="UP001596047"/>
    </source>
</evidence>
<dbReference type="RefSeq" id="WP_379187499.1">
    <property type="nucleotide sequence ID" value="NZ_JBHSOW010000028.1"/>
</dbReference>
<organism evidence="1 2">
    <name type="scientific">Paenibacillus solisilvae</name>
    <dbReference type="NCBI Taxonomy" id="2486751"/>
    <lineage>
        <taxon>Bacteria</taxon>
        <taxon>Bacillati</taxon>
        <taxon>Bacillota</taxon>
        <taxon>Bacilli</taxon>
        <taxon>Bacillales</taxon>
        <taxon>Paenibacillaceae</taxon>
        <taxon>Paenibacillus</taxon>
    </lineage>
</organism>
<name>A0ABW0VTU8_9BACL</name>
<comment type="caution">
    <text evidence="1">The sequence shown here is derived from an EMBL/GenBank/DDBJ whole genome shotgun (WGS) entry which is preliminary data.</text>
</comment>
<gene>
    <name evidence="1" type="ORF">ACFPYJ_07680</name>
</gene>
<dbReference type="Proteomes" id="UP001596047">
    <property type="component" value="Unassembled WGS sequence"/>
</dbReference>
<sequence length="350" mass="42037">MQTFRDLLIDYYKDTDYRLFRKGVPRPREWHFPKMMFESFKKDEVFFNEHFDGKKIIIPLDHEDIRLLRVTLLHESIFAFYKSFYNYLAAKNLYRSGALHWIEITNYYSKLYLARAINTLCGIQSYRVSSDKFIFIEHIYKLLKPKKYQELSNKYKPEKIDFEKDIVAYSMHLRLDIEKDKGEIVIDDAGINSHDDTWKIYSEINHEELNLTKLTYEDILDRKYNHLSKERNEENYSFDGYMQIDFNLPLSTFKQFFERDNLKGIPAELPYDETVGITLGVFSELYHLYKDLNVDALPIETDKFEYICSYMIESERLKEKLLDLCKSGFPLKNKYIDEMNAYLSGYYGDQ</sequence>
<accession>A0ABW0VTU8</accession>
<dbReference type="EMBL" id="JBHSOW010000028">
    <property type="protein sequence ID" value="MFC5649010.1"/>
    <property type="molecule type" value="Genomic_DNA"/>
</dbReference>
<evidence type="ECO:0000313" key="1">
    <source>
        <dbReference type="EMBL" id="MFC5649010.1"/>
    </source>
</evidence>
<reference evidence="2" key="1">
    <citation type="journal article" date="2019" name="Int. J. Syst. Evol. Microbiol.">
        <title>The Global Catalogue of Microorganisms (GCM) 10K type strain sequencing project: providing services to taxonomists for standard genome sequencing and annotation.</title>
        <authorList>
            <consortium name="The Broad Institute Genomics Platform"/>
            <consortium name="The Broad Institute Genome Sequencing Center for Infectious Disease"/>
            <person name="Wu L."/>
            <person name="Ma J."/>
        </authorList>
    </citation>
    <scope>NUCLEOTIDE SEQUENCE [LARGE SCALE GENOMIC DNA]</scope>
    <source>
        <strain evidence="2">CGMCC 1.3240</strain>
    </source>
</reference>